<keyword evidence="6 10" id="KW-1133">Transmembrane helix</keyword>
<dbReference type="Pfam" id="PF05008">
    <property type="entry name" value="V-SNARE"/>
    <property type="match status" value="1"/>
</dbReference>
<name>A0ABR2KAP2_9EUKA</name>
<evidence type="ECO:0000256" key="4">
    <source>
        <dbReference type="ARBA" id="ARBA00022692"/>
    </source>
</evidence>
<dbReference type="SUPFAM" id="SSF47661">
    <property type="entry name" value="t-snare proteins"/>
    <property type="match status" value="1"/>
</dbReference>
<evidence type="ECO:0000256" key="1">
    <source>
        <dbReference type="ARBA" id="ARBA00004211"/>
    </source>
</evidence>
<dbReference type="SUPFAM" id="SSF58038">
    <property type="entry name" value="SNARE fusion complex"/>
    <property type="match status" value="1"/>
</dbReference>
<dbReference type="EMBL" id="JAPFFF010000006">
    <property type="protein sequence ID" value="KAK8887075.1"/>
    <property type="molecule type" value="Genomic_DNA"/>
</dbReference>
<feature type="coiled-coil region" evidence="9">
    <location>
        <begin position="150"/>
        <end position="177"/>
    </location>
</feature>
<evidence type="ECO:0000313" key="12">
    <source>
        <dbReference type="EMBL" id="KAK8887075.1"/>
    </source>
</evidence>
<sequence>MSYKVDIDYYVKQCTDLEREIDEQLSQVQDTEGAERRNLIKELESKVARAKEYVATIQMEALDISDADDQEKYNDEYEKHNDEITKLEEQVKTAGKAAQAQEKAKASGMTTQDLMDKARDLQEIQKQSLDNSINTINEINTVGQGTLEEIDRQKTVLEKAQNDMVEMDSELSRAKKIMKQMVNRAAGDNCVRILALLVLLAVLAVIIVECVKPGAIQKQVNGWFSSESGNES</sequence>
<evidence type="ECO:0000256" key="10">
    <source>
        <dbReference type="SAM" id="Phobius"/>
    </source>
</evidence>
<organism evidence="12 13">
    <name type="scientific">Tritrichomonas musculus</name>
    <dbReference type="NCBI Taxonomy" id="1915356"/>
    <lineage>
        <taxon>Eukaryota</taxon>
        <taxon>Metamonada</taxon>
        <taxon>Parabasalia</taxon>
        <taxon>Tritrichomonadida</taxon>
        <taxon>Tritrichomonadidae</taxon>
        <taxon>Tritrichomonas</taxon>
    </lineage>
</organism>
<dbReference type="PANTHER" id="PTHR21230">
    <property type="entry name" value="VESICLE TRANSPORT V-SNARE PROTEIN VTI1-RELATED"/>
    <property type="match status" value="1"/>
</dbReference>
<feature type="domain" description="Vesicle transport v-SNARE N-terminal" evidence="11">
    <location>
        <begin position="10"/>
        <end position="93"/>
    </location>
</feature>
<evidence type="ECO:0000256" key="8">
    <source>
        <dbReference type="ARBA" id="ARBA00023136"/>
    </source>
</evidence>
<reference evidence="12 13" key="1">
    <citation type="submission" date="2024-04" db="EMBL/GenBank/DDBJ databases">
        <title>Tritrichomonas musculus Genome.</title>
        <authorList>
            <person name="Alves-Ferreira E."/>
            <person name="Grigg M."/>
            <person name="Lorenzi H."/>
            <person name="Galac M."/>
        </authorList>
    </citation>
    <scope>NUCLEOTIDE SEQUENCE [LARGE SCALE GENOMIC DNA]</scope>
    <source>
        <strain evidence="12 13">EAF2021</strain>
    </source>
</reference>
<evidence type="ECO:0000256" key="2">
    <source>
        <dbReference type="ARBA" id="ARBA00006108"/>
    </source>
</evidence>
<keyword evidence="4 10" id="KW-0812">Transmembrane</keyword>
<dbReference type="PANTHER" id="PTHR21230:SF79">
    <property type="entry name" value="T-SNARE COILED-COIL HOMOLOGY DOMAIN-CONTAINING PROTEIN"/>
    <property type="match status" value="1"/>
</dbReference>
<dbReference type="Gene3D" id="1.20.5.110">
    <property type="match status" value="1"/>
</dbReference>
<evidence type="ECO:0000256" key="6">
    <source>
        <dbReference type="ARBA" id="ARBA00022989"/>
    </source>
</evidence>
<keyword evidence="7 9" id="KW-0175">Coiled coil</keyword>
<comment type="caution">
    <text evidence="12">The sequence shown here is derived from an EMBL/GenBank/DDBJ whole genome shotgun (WGS) entry which is preliminary data.</text>
</comment>
<gene>
    <name evidence="12" type="ORF">M9Y10_038111</name>
</gene>
<evidence type="ECO:0000259" key="11">
    <source>
        <dbReference type="Pfam" id="PF05008"/>
    </source>
</evidence>
<evidence type="ECO:0000256" key="9">
    <source>
        <dbReference type="SAM" id="Coils"/>
    </source>
</evidence>
<dbReference type="InterPro" id="IPR007705">
    <property type="entry name" value="Vesicle_trsprt_v-SNARE_N"/>
</dbReference>
<comment type="similarity">
    <text evidence="2">Belongs to the VTI1 family.</text>
</comment>
<protein>
    <recommendedName>
        <fullName evidence="11">Vesicle transport v-SNARE N-terminal domain-containing protein</fullName>
    </recommendedName>
</protein>
<dbReference type="InterPro" id="IPR010989">
    <property type="entry name" value="SNARE"/>
</dbReference>
<dbReference type="Proteomes" id="UP001470230">
    <property type="component" value="Unassembled WGS sequence"/>
</dbReference>
<accession>A0ABR2KAP2</accession>
<dbReference type="InterPro" id="IPR038407">
    <property type="entry name" value="v-SNARE_N_sf"/>
</dbReference>
<keyword evidence="13" id="KW-1185">Reference proteome</keyword>
<evidence type="ECO:0000256" key="3">
    <source>
        <dbReference type="ARBA" id="ARBA00022448"/>
    </source>
</evidence>
<keyword evidence="5" id="KW-0653">Protein transport</keyword>
<evidence type="ECO:0000313" key="13">
    <source>
        <dbReference type="Proteomes" id="UP001470230"/>
    </source>
</evidence>
<feature type="coiled-coil region" evidence="9">
    <location>
        <begin position="14"/>
        <end position="104"/>
    </location>
</feature>
<evidence type="ECO:0000256" key="7">
    <source>
        <dbReference type="ARBA" id="ARBA00023054"/>
    </source>
</evidence>
<keyword evidence="3" id="KW-0813">Transport</keyword>
<comment type="subcellular location">
    <subcellularLocation>
        <location evidence="1">Membrane</location>
        <topology evidence="1">Single-pass type IV membrane protein</topology>
    </subcellularLocation>
</comment>
<keyword evidence="8 10" id="KW-0472">Membrane</keyword>
<feature type="transmembrane region" description="Helical" evidence="10">
    <location>
        <begin position="193"/>
        <end position="211"/>
    </location>
</feature>
<dbReference type="Gene3D" id="1.20.58.400">
    <property type="entry name" value="t-snare proteins"/>
    <property type="match status" value="1"/>
</dbReference>
<proteinExistence type="inferred from homology"/>
<dbReference type="Pfam" id="PF12352">
    <property type="entry name" value="V-SNARE_C"/>
    <property type="match status" value="1"/>
</dbReference>
<evidence type="ECO:0000256" key="5">
    <source>
        <dbReference type="ARBA" id="ARBA00022927"/>
    </source>
</evidence>